<dbReference type="InterPro" id="IPR000843">
    <property type="entry name" value="HTH_LacI"/>
</dbReference>
<organism evidence="5 6">
    <name type="scientific">Microbacterium saperdae</name>
    <dbReference type="NCBI Taxonomy" id="69368"/>
    <lineage>
        <taxon>Bacteria</taxon>
        <taxon>Bacillati</taxon>
        <taxon>Actinomycetota</taxon>
        <taxon>Actinomycetes</taxon>
        <taxon>Micrococcales</taxon>
        <taxon>Microbacteriaceae</taxon>
        <taxon>Microbacterium</taxon>
    </lineage>
</organism>
<evidence type="ECO:0000256" key="2">
    <source>
        <dbReference type="ARBA" id="ARBA00023125"/>
    </source>
</evidence>
<dbReference type="EMBL" id="VFOX01000001">
    <property type="protein sequence ID" value="TQL84748.1"/>
    <property type="molecule type" value="Genomic_DNA"/>
</dbReference>
<dbReference type="Pfam" id="PF00356">
    <property type="entry name" value="LacI"/>
    <property type="match status" value="1"/>
</dbReference>
<keyword evidence="2" id="KW-0238">DNA-binding</keyword>
<evidence type="ECO:0000256" key="1">
    <source>
        <dbReference type="ARBA" id="ARBA00023015"/>
    </source>
</evidence>
<evidence type="ECO:0000259" key="4">
    <source>
        <dbReference type="PROSITE" id="PS50932"/>
    </source>
</evidence>
<dbReference type="InterPro" id="IPR010982">
    <property type="entry name" value="Lambda_DNA-bd_dom_sf"/>
</dbReference>
<evidence type="ECO:0000313" key="5">
    <source>
        <dbReference type="EMBL" id="TQL84748.1"/>
    </source>
</evidence>
<dbReference type="PROSITE" id="PS50932">
    <property type="entry name" value="HTH_LACI_2"/>
    <property type="match status" value="1"/>
</dbReference>
<dbReference type="InterPro" id="IPR046335">
    <property type="entry name" value="LacI/GalR-like_sensor"/>
</dbReference>
<proteinExistence type="predicted"/>
<dbReference type="CDD" id="cd01392">
    <property type="entry name" value="HTH_LacI"/>
    <property type="match status" value="1"/>
</dbReference>
<sequence length="336" mass="35869">MVSIRDVASRAEVSLGTVSKFLNSPHRVAPATQERIRAAIDALGYTRNEAARQLKTGRSTTLAAVALELNNPFFGAVAESMERRAHDLGLFLSVACTNNDENREEMYVEMLIQQRVHGVILASGLTSTKALDALRAARIPTVLLHAFPEMEGFSSCTVDDFFGGRQAASHLIDVGRTRLAFAGGEERTRPVAQRLLGARDAVSSADGVTLEVLPTPTRSVQDGMRLGEQILARDPADRPDAVLAANDPVAIGLMKTFTSVDPSMVPRDIAVVGYDDIDLAAAAAVPLSSVRSPHATLGRVAVDLIDEQASSDGNTPTRHVSIRPELIVRASSGARV</sequence>
<dbReference type="InterPro" id="IPR028082">
    <property type="entry name" value="Peripla_BP_I"/>
</dbReference>
<dbReference type="RefSeq" id="WP_141870775.1">
    <property type="nucleotide sequence ID" value="NZ_VFOX01000001.1"/>
</dbReference>
<dbReference type="OrthoDB" id="3252280at2"/>
<dbReference type="PANTHER" id="PTHR30146:SF109">
    <property type="entry name" value="HTH-TYPE TRANSCRIPTIONAL REGULATOR GALS"/>
    <property type="match status" value="1"/>
</dbReference>
<gene>
    <name evidence="5" type="ORF">FB560_0340</name>
</gene>
<dbReference type="AlphaFoldDB" id="A0A543BIX0"/>
<dbReference type="GO" id="GO:0003700">
    <property type="term" value="F:DNA-binding transcription factor activity"/>
    <property type="evidence" value="ECO:0007669"/>
    <property type="project" value="TreeGrafter"/>
</dbReference>
<accession>A0A543BIX0</accession>
<dbReference type="CDD" id="cd06267">
    <property type="entry name" value="PBP1_LacI_sugar_binding-like"/>
    <property type="match status" value="1"/>
</dbReference>
<dbReference type="SUPFAM" id="SSF53822">
    <property type="entry name" value="Periplasmic binding protein-like I"/>
    <property type="match status" value="1"/>
</dbReference>
<dbReference type="SUPFAM" id="SSF47413">
    <property type="entry name" value="lambda repressor-like DNA-binding domains"/>
    <property type="match status" value="1"/>
</dbReference>
<reference evidence="5 6" key="1">
    <citation type="submission" date="2019-06" db="EMBL/GenBank/DDBJ databases">
        <title>Sequencing the genomes of 1000 actinobacteria strains.</title>
        <authorList>
            <person name="Klenk H.-P."/>
        </authorList>
    </citation>
    <scope>NUCLEOTIDE SEQUENCE [LARGE SCALE GENOMIC DNA]</scope>
    <source>
        <strain evidence="5 6">DSM 20169</strain>
    </source>
</reference>
<dbReference type="Gene3D" id="1.10.260.40">
    <property type="entry name" value="lambda repressor-like DNA-binding domains"/>
    <property type="match status" value="1"/>
</dbReference>
<keyword evidence="1" id="KW-0805">Transcription regulation</keyword>
<dbReference type="SMART" id="SM00354">
    <property type="entry name" value="HTH_LACI"/>
    <property type="match status" value="1"/>
</dbReference>
<name>A0A543BIX0_9MICO</name>
<comment type="caution">
    <text evidence="5">The sequence shown here is derived from an EMBL/GenBank/DDBJ whole genome shotgun (WGS) entry which is preliminary data.</text>
</comment>
<dbReference type="GO" id="GO:0000976">
    <property type="term" value="F:transcription cis-regulatory region binding"/>
    <property type="evidence" value="ECO:0007669"/>
    <property type="project" value="TreeGrafter"/>
</dbReference>
<feature type="domain" description="HTH lacI-type" evidence="4">
    <location>
        <begin position="2"/>
        <end position="56"/>
    </location>
</feature>
<evidence type="ECO:0000256" key="3">
    <source>
        <dbReference type="ARBA" id="ARBA00023163"/>
    </source>
</evidence>
<dbReference type="PANTHER" id="PTHR30146">
    <property type="entry name" value="LACI-RELATED TRANSCRIPTIONAL REPRESSOR"/>
    <property type="match status" value="1"/>
</dbReference>
<dbReference type="PROSITE" id="PS00356">
    <property type="entry name" value="HTH_LACI_1"/>
    <property type="match status" value="1"/>
</dbReference>
<keyword evidence="3" id="KW-0804">Transcription</keyword>
<dbReference type="Proteomes" id="UP000317209">
    <property type="component" value="Unassembled WGS sequence"/>
</dbReference>
<dbReference type="Pfam" id="PF13377">
    <property type="entry name" value="Peripla_BP_3"/>
    <property type="match status" value="1"/>
</dbReference>
<dbReference type="Gene3D" id="3.40.50.2300">
    <property type="match status" value="2"/>
</dbReference>
<keyword evidence="6" id="KW-1185">Reference proteome</keyword>
<protein>
    <submittedName>
        <fullName evidence="5">LacI family transcriptional regulator</fullName>
    </submittedName>
</protein>
<evidence type="ECO:0000313" key="6">
    <source>
        <dbReference type="Proteomes" id="UP000317209"/>
    </source>
</evidence>